<accession>A0A438BYU8</accession>
<dbReference type="PANTHER" id="PTHR34222:SF43">
    <property type="entry name" value="RETROTRANSPOSON GAG DOMAIN-CONTAINING PROTEIN"/>
    <property type="match status" value="1"/>
</dbReference>
<protein>
    <recommendedName>
        <fullName evidence="2">Retrotransposon Copia-like N-terminal domain-containing protein</fullName>
    </recommendedName>
</protein>
<dbReference type="EMBL" id="QGNW01002590">
    <property type="protein sequence ID" value="RVW16194.1"/>
    <property type="molecule type" value="Genomic_DNA"/>
</dbReference>
<dbReference type="Pfam" id="PF14244">
    <property type="entry name" value="Retrotran_gag_3"/>
    <property type="match status" value="1"/>
</dbReference>
<gene>
    <name evidence="3" type="ORF">CK203_074317</name>
</gene>
<feature type="region of interest" description="Disordered" evidence="1">
    <location>
        <begin position="133"/>
        <end position="171"/>
    </location>
</feature>
<dbReference type="InterPro" id="IPR029472">
    <property type="entry name" value="Copia-like_N"/>
</dbReference>
<feature type="compositionally biased region" description="Polar residues" evidence="1">
    <location>
        <begin position="145"/>
        <end position="164"/>
    </location>
</feature>
<reference evidence="3 4" key="1">
    <citation type="journal article" date="2018" name="PLoS Genet.">
        <title>Population sequencing reveals clonal diversity and ancestral inbreeding in the grapevine cultivar Chardonnay.</title>
        <authorList>
            <person name="Roach M.J."/>
            <person name="Johnson D.L."/>
            <person name="Bohlmann J."/>
            <person name="van Vuuren H.J."/>
            <person name="Jones S.J."/>
            <person name="Pretorius I.S."/>
            <person name="Schmidt S.A."/>
            <person name="Borneman A.R."/>
        </authorList>
    </citation>
    <scope>NUCLEOTIDE SEQUENCE [LARGE SCALE GENOMIC DNA]</scope>
    <source>
        <strain evidence="4">cv. Chardonnay</strain>
        <tissue evidence="3">Leaf</tissue>
    </source>
</reference>
<name>A0A438BYU8_VITVI</name>
<evidence type="ECO:0000256" key="1">
    <source>
        <dbReference type="SAM" id="MobiDB-lite"/>
    </source>
</evidence>
<sequence>METPPTGVEKHEGENSILADLTPRMTQVLNHNQTQNQITNHEPATHIGIKVDGTNYALWSQIVEMYISGKDKLEYINGDLPQPLQTDLAFRKWRTENAVIQPFPTVEEAYAQVQREDLRQSVMMMNEDTISGGAMLSRKGHKPQHQLSFQTPSNGKPNTATKPKSQGEGGGCTHYGNTKHTKETCFKLHGYPDWWHELKAKKKCEASGGDNPGRAALMSVEPQLSLVPQQESSISTGEQIAQNDSVTEELNCCALMYPNFCLFRDILTNEIIGRGTKREGLYYTDDFSYG</sequence>
<proteinExistence type="predicted"/>
<evidence type="ECO:0000313" key="4">
    <source>
        <dbReference type="Proteomes" id="UP000288805"/>
    </source>
</evidence>
<dbReference type="PANTHER" id="PTHR34222">
    <property type="entry name" value="GAG_PRE-INTEGRS DOMAIN-CONTAINING PROTEIN"/>
    <property type="match status" value="1"/>
</dbReference>
<organism evidence="3 4">
    <name type="scientific">Vitis vinifera</name>
    <name type="common">Grape</name>
    <dbReference type="NCBI Taxonomy" id="29760"/>
    <lineage>
        <taxon>Eukaryota</taxon>
        <taxon>Viridiplantae</taxon>
        <taxon>Streptophyta</taxon>
        <taxon>Embryophyta</taxon>
        <taxon>Tracheophyta</taxon>
        <taxon>Spermatophyta</taxon>
        <taxon>Magnoliopsida</taxon>
        <taxon>eudicotyledons</taxon>
        <taxon>Gunneridae</taxon>
        <taxon>Pentapetalae</taxon>
        <taxon>rosids</taxon>
        <taxon>Vitales</taxon>
        <taxon>Vitaceae</taxon>
        <taxon>Viteae</taxon>
        <taxon>Vitis</taxon>
    </lineage>
</organism>
<dbReference type="AlphaFoldDB" id="A0A438BYU8"/>
<comment type="caution">
    <text evidence="3">The sequence shown here is derived from an EMBL/GenBank/DDBJ whole genome shotgun (WGS) entry which is preliminary data.</text>
</comment>
<evidence type="ECO:0000259" key="2">
    <source>
        <dbReference type="Pfam" id="PF14244"/>
    </source>
</evidence>
<evidence type="ECO:0000313" key="3">
    <source>
        <dbReference type="EMBL" id="RVW16194.1"/>
    </source>
</evidence>
<feature type="domain" description="Retrotransposon Copia-like N-terminal" evidence="2">
    <location>
        <begin position="49"/>
        <end position="83"/>
    </location>
</feature>
<dbReference type="Proteomes" id="UP000288805">
    <property type="component" value="Unassembled WGS sequence"/>
</dbReference>